<name>A0A8T3AEA3_DENNO</name>
<dbReference type="Proteomes" id="UP000829196">
    <property type="component" value="Unassembled WGS sequence"/>
</dbReference>
<reference evidence="1" key="1">
    <citation type="journal article" date="2022" name="Front. Genet.">
        <title>Chromosome-Scale Assembly of the Dendrobium nobile Genome Provides Insights Into the Molecular Mechanism of the Biosynthesis of the Medicinal Active Ingredient of Dendrobium.</title>
        <authorList>
            <person name="Xu Q."/>
            <person name="Niu S.-C."/>
            <person name="Li K.-L."/>
            <person name="Zheng P.-J."/>
            <person name="Zhang X.-J."/>
            <person name="Jia Y."/>
            <person name="Liu Y."/>
            <person name="Niu Y.-X."/>
            <person name="Yu L.-H."/>
            <person name="Chen D.-F."/>
            <person name="Zhang G.-Q."/>
        </authorList>
    </citation>
    <scope>NUCLEOTIDE SEQUENCE</scope>
    <source>
        <tissue evidence="1">Leaf</tissue>
    </source>
</reference>
<accession>A0A8T3AEA3</accession>
<evidence type="ECO:0000313" key="2">
    <source>
        <dbReference type="Proteomes" id="UP000829196"/>
    </source>
</evidence>
<gene>
    <name evidence="1" type="ORF">KFK09_024850</name>
</gene>
<dbReference type="AlphaFoldDB" id="A0A8T3AEA3"/>
<protein>
    <submittedName>
        <fullName evidence="1">Uncharacterized protein</fullName>
    </submittedName>
</protein>
<dbReference type="EMBL" id="JAGYWB010000017">
    <property type="protein sequence ID" value="KAI0494707.1"/>
    <property type="molecule type" value="Genomic_DNA"/>
</dbReference>
<proteinExistence type="predicted"/>
<evidence type="ECO:0000313" key="1">
    <source>
        <dbReference type="EMBL" id="KAI0494707.1"/>
    </source>
</evidence>
<comment type="caution">
    <text evidence="1">The sequence shown here is derived from an EMBL/GenBank/DDBJ whole genome shotgun (WGS) entry which is preliminary data.</text>
</comment>
<sequence length="50" mass="5511">MRDLFIVFNKVVKIGPDNEPDEGEVHGSIGSTGFDPDDVINNNIIKNLIN</sequence>
<keyword evidence="2" id="KW-1185">Reference proteome</keyword>
<organism evidence="1 2">
    <name type="scientific">Dendrobium nobile</name>
    <name type="common">Orchid</name>
    <dbReference type="NCBI Taxonomy" id="94219"/>
    <lineage>
        <taxon>Eukaryota</taxon>
        <taxon>Viridiplantae</taxon>
        <taxon>Streptophyta</taxon>
        <taxon>Embryophyta</taxon>
        <taxon>Tracheophyta</taxon>
        <taxon>Spermatophyta</taxon>
        <taxon>Magnoliopsida</taxon>
        <taxon>Liliopsida</taxon>
        <taxon>Asparagales</taxon>
        <taxon>Orchidaceae</taxon>
        <taxon>Epidendroideae</taxon>
        <taxon>Malaxideae</taxon>
        <taxon>Dendrobiinae</taxon>
        <taxon>Dendrobium</taxon>
    </lineage>
</organism>